<keyword evidence="1" id="KW-0689">Ribosomal protein</keyword>
<dbReference type="SUPFAM" id="SSF54999">
    <property type="entry name" value="Ribosomal protein S10"/>
    <property type="match status" value="1"/>
</dbReference>
<keyword evidence="6" id="KW-1185">Reference proteome</keyword>
<organism evidence="5 6">
    <name type="scientific">Olpidium bornovanus</name>
    <dbReference type="NCBI Taxonomy" id="278681"/>
    <lineage>
        <taxon>Eukaryota</taxon>
        <taxon>Fungi</taxon>
        <taxon>Fungi incertae sedis</taxon>
        <taxon>Olpidiomycota</taxon>
        <taxon>Olpidiomycotina</taxon>
        <taxon>Olpidiomycetes</taxon>
        <taxon>Olpidiales</taxon>
        <taxon>Olpidiaceae</taxon>
        <taxon>Olpidium</taxon>
    </lineage>
</organism>
<accession>A0A8H8DFH5</accession>
<name>A0A8H8DFH5_9FUNG</name>
<dbReference type="InterPro" id="IPR027486">
    <property type="entry name" value="Ribosomal_uS10_dom"/>
</dbReference>
<dbReference type="Gene3D" id="3.30.70.600">
    <property type="entry name" value="Ribosomal protein S10 domain"/>
    <property type="match status" value="1"/>
</dbReference>
<dbReference type="AlphaFoldDB" id="A0A8H8DFH5"/>
<reference evidence="5 6" key="1">
    <citation type="journal article" name="Sci. Rep.">
        <title>Genome-scale phylogenetic analyses confirm Olpidium as the closest living zoosporic fungus to the non-flagellated, terrestrial fungi.</title>
        <authorList>
            <person name="Chang Y."/>
            <person name="Rochon D."/>
            <person name="Sekimoto S."/>
            <person name="Wang Y."/>
            <person name="Chovatia M."/>
            <person name="Sandor L."/>
            <person name="Salamov A."/>
            <person name="Grigoriev I.V."/>
            <person name="Stajich J.E."/>
            <person name="Spatafora J.W."/>
        </authorList>
    </citation>
    <scope>NUCLEOTIDE SEQUENCE [LARGE SCALE GENOMIC DNA]</scope>
    <source>
        <strain evidence="5">S191</strain>
    </source>
</reference>
<proteinExistence type="predicted"/>
<dbReference type="InterPro" id="IPR036838">
    <property type="entry name" value="Ribosomal_uS10_dom_sf"/>
</dbReference>
<evidence type="ECO:0000256" key="3">
    <source>
        <dbReference type="SAM" id="MobiDB-lite"/>
    </source>
</evidence>
<comment type="caution">
    <text evidence="5">The sequence shown here is derived from an EMBL/GenBank/DDBJ whole genome shotgun (WGS) entry which is preliminary data.</text>
</comment>
<dbReference type="Proteomes" id="UP000673691">
    <property type="component" value="Unassembled WGS sequence"/>
</dbReference>
<evidence type="ECO:0000313" key="5">
    <source>
        <dbReference type="EMBL" id="KAG5456246.1"/>
    </source>
</evidence>
<dbReference type="OrthoDB" id="366214at2759"/>
<evidence type="ECO:0000313" key="6">
    <source>
        <dbReference type="Proteomes" id="UP000673691"/>
    </source>
</evidence>
<evidence type="ECO:0000256" key="2">
    <source>
        <dbReference type="ARBA" id="ARBA00023274"/>
    </source>
</evidence>
<dbReference type="EMBL" id="JAEFCI010012038">
    <property type="protein sequence ID" value="KAG5456246.1"/>
    <property type="molecule type" value="Genomic_DNA"/>
</dbReference>
<evidence type="ECO:0000259" key="4">
    <source>
        <dbReference type="Pfam" id="PF00338"/>
    </source>
</evidence>
<protein>
    <recommendedName>
        <fullName evidence="4">Small ribosomal subunit protein uS10 domain-containing protein</fullName>
    </recommendedName>
</protein>
<dbReference type="GO" id="GO:1990904">
    <property type="term" value="C:ribonucleoprotein complex"/>
    <property type="evidence" value="ECO:0007669"/>
    <property type="project" value="UniProtKB-KW"/>
</dbReference>
<evidence type="ECO:0000256" key="1">
    <source>
        <dbReference type="ARBA" id="ARBA00022980"/>
    </source>
</evidence>
<dbReference type="Pfam" id="PF00338">
    <property type="entry name" value="Ribosomal_S10"/>
    <property type="match status" value="1"/>
</dbReference>
<feature type="domain" description="Small ribosomal subunit protein uS10" evidence="4">
    <location>
        <begin position="291"/>
        <end position="377"/>
    </location>
</feature>
<dbReference type="GO" id="GO:0005840">
    <property type="term" value="C:ribosome"/>
    <property type="evidence" value="ECO:0007669"/>
    <property type="project" value="UniProtKB-KW"/>
</dbReference>
<keyword evidence="2" id="KW-0687">Ribonucleoprotein</keyword>
<feature type="region of interest" description="Disordered" evidence="3">
    <location>
        <begin position="1"/>
        <end position="40"/>
    </location>
</feature>
<gene>
    <name evidence="5" type="ORF">BJ554DRAFT_4063</name>
</gene>
<feature type="compositionally biased region" description="Polar residues" evidence="3">
    <location>
        <begin position="1"/>
        <end position="14"/>
    </location>
</feature>
<sequence>MHASSTGHIATTVGSARWQAIEPGRRQRVEPGDEAEGAWDERLRQHMWPDGERGGEAAQKCRDKHLARPLTVKPSVPRLVKVEIAVGYILGFDPGVQKLPWIDRVRPSVKALQRCERLAKRLHRPFSAVVPSSFGFDGGGATFPRSSARNGSLGVACLGVRAVPLFSCRRDRPGGGGGSGSVALGTVAQLRKKEILSLFDRRVTSDFLGSGEDAALSAADRLMWKRFETVLRSRKPLAPFPPPPARPVRVFGLSGARDFVLPITERHALTRAPPAPGAAVSGRQAREMGALTAWGYKPQYLDIWLDFAQRAAVALNIPCSEIKVLPDAVRRYTVFKAQTTRKKKDVWEWRRYFRQVDIFDAHPDVIDRWVHYAGTSVGDHVFWNFDRITYDELGVGTRMLEQAALENGGSKSPRRKKRLSR</sequence>